<sequence length="201" mass="22142">MANITNCANDVALTDEINDVDLGFLPANLTVQCRNLIESYHDVHGYACLPDTLWRARLGPFIERHREFRQWLRKASTTRSAKKSNQGFVEIATAILALEILASSFAGWSALYPDAGARSLAILKRQSGCSLTPLMDFYLYPPKYISSSAISKLTPPRASQTGEAGLYQASKPELAGERLALSYVNAILQKSDDASPPLHQR</sequence>
<evidence type="ECO:0000313" key="2">
    <source>
        <dbReference type="EMBL" id="WXC76418.1"/>
    </source>
</evidence>
<reference evidence="1" key="1">
    <citation type="submission" date="2020-06" db="EMBL/GenBank/DDBJ databases">
        <title>Whole Genome Sequence of Bradyrhizobium sp. Strain 1S1.</title>
        <authorList>
            <person name="Bromfield E.S.P."/>
            <person name="Cloutier S."/>
        </authorList>
    </citation>
    <scope>NUCLEOTIDE SEQUENCE [LARGE SCALE GENOMIC DNA]</scope>
    <source>
        <strain evidence="1">1S1</strain>
    </source>
</reference>
<proteinExistence type="predicted"/>
<dbReference type="RefSeq" id="WP_166204984.1">
    <property type="nucleotide sequence ID" value="NZ_CP088285.1"/>
</dbReference>
<organism evidence="1">
    <name type="scientific">Bradyrhizobium septentrionale</name>
    <dbReference type="NCBI Taxonomy" id="1404411"/>
    <lineage>
        <taxon>Bacteria</taxon>
        <taxon>Pseudomonadati</taxon>
        <taxon>Pseudomonadota</taxon>
        <taxon>Alphaproteobacteria</taxon>
        <taxon>Hyphomicrobiales</taxon>
        <taxon>Nitrobacteraceae</taxon>
        <taxon>Bradyrhizobium</taxon>
    </lineage>
</organism>
<reference evidence="2" key="3">
    <citation type="submission" date="2024-03" db="EMBL/GenBank/DDBJ databases">
        <authorList>
            <person name="Bromfield E.S.P."/>
            <person name="Cloutier S."/>
        </authorList>
    </citation>
    <scope>NUCLEOTIDE SEQUENCE</scope>
    <source>
        <strain evidence="2">5S5</strain>
    </source>
</reference>
<accession>A0A974A2Q2</accession>
<reference evidence="2" key="2">
    <citation type="journal article" date="2021" name="Int. J. Syst. Evol. Microbiol.">
        <title>Bradyrhizobium septentrionale sp. nov. (sv. septentrionale) and Bradyrhizobium quebecense sp. nov. (sv. septentrionale) associated with legumes native to Canada possess rearranged symbiosis genes and numerous insertion sequences.</title>
        <authorList>
            <person name="Bromfield E.S.P."/>
            <person name="Cloutier S."/>
        </authorList>
    </citation>
    <scope>NUCLEOTIDE SEQUENCE</scope>
    <source>
        <strain evidence="2">5S5</strain>
    </source>
</reference>
<dbReference type="Proteomes" id="UP001432046">
    <property type="component" value="Chromosome"/>
</dbReference>
<dbReference type="AlphaFoldDB" id="A0A974A2Q2"/>
<keyword evidence="3" id="KW-1185">Reference proteome</keyword>
<dbReference type="EMBL" id="JAAOLE020000001">
    <property type="protein sequence ID" value="NVI45509.1"/>
    <property type="molecule type" value="Genomic_DNA"/>
</dbReference>
<protein>
    <submittedName>
        <fullName evidence="1">Uncharacterized protein</fullName>
    </submittedName>
</protein>
<evidence type="ECO:0000313" key="3">
    <source>
        <dbReference type="Proteomes" id="UP001432046"/>
    </source>
</evidence>
<name>A0A974A2Q2_9BRAD</name>
<gene>
    <name evidence="1" type="ORF">HAP48_021585</name>
    <name evidence="2" type="ORF">WDK88_23195</name>
</gene>
<dbReference type="EMBL" id="CP147711">
    <property type="protein sequence ID" value="WXC76418.1"/>
    <property type="molecule type" value="Genomic_DNA"/>
</dbReference>
<evidence type="ECO:0000313" key="1">
    <source>
        <dbReference type="EMBL" id="NVI45509.1"/>
    </source>
</evidence>